<feature type="domain" description="DUF5678" evidence="1">
    <location>
        <begin position="70"/>
        <end position="107"/>
    </location>
</feature>
<accession>A0A3B0VTA6</accession>
<sequence>MTIMQTYRGVVQKGRIHVLSPFNLPEGSEVYVVATGLQMAKTAVHSSLYVSPDREAMLQEQDAFQAMLPELLAKYKDQYIALHQGEVVDHDVDRVILAARLDKTHPDAVVLVKQVTAQPESVLRMRSPRLVGNG</sequence>
<evidence type="ECO:0000259" key="1">
    <source>
        <dbReference type="Pfam" id="PF18929"/>
    </source>
</evidence>
<dbReference type="Pfam" id="PF18929">
    <property type="entry name" value="DUF5678"/>
    <property type="match status" value="1"/>
</dbReference>
<organism evidence="2">
    <name type="scientific">hydrothermal vent metagenome</name>
    <dbReference type="NCBI Taxonomy" id="652676"/>
    <lineage>
        <taxon>unclassified sequences</taxon>
        <taxon>metagenomes</taxon>
        <taxon>ecological metagenomes</taxon>
    </lineage>
</organism>
<proteinExistence type="predicted"/>
<name>A0A3B0VTA6_9ZZZZ</name>
<protein>
    <recommendedName>
        <fullName evidence="1">DUF5678 domain-containing protein</fullName>
    </recommendedName>
</protein>
<reference evidence="2" key="1">
    <citation type="submission" date="2018-06" db="EMBL/GenBank/DDBJ databases">
        <authorList>
            <person name="Zhirakovskaya E."/>
        </authorList>
    </citation>
    <scope>NUCLEOTIDE SEQUENCE</scope>
</reference>
<dbReference type="AlphaFoldDB" id="A0A3B0VTA6"/>
<evidence type="ECO:0000313" key="2">
    <source>
        <dbReference type="EMBL" id="VAW43363.1"/>
    </source>
</evidence>
<gene>
    <name evidence="2" type="ORF">MNBD_CHLOROFLEXI01-3744</name>
</gene>
<dbReference type="InterPro" id="IPR043734">
    <property type="entry name" value="DUF5678"/>
</dbReference>
<dbReference type="EMBL" id="UOEU01001071">
    <property type="protein sequence ID" value="VAW43363.1"/>
    <property type="molecule type" value="Genomic_DNA"/>
</dbReference>